<name>A0A2G9SK91_AQUCT</name>
<dbReference type="GO" id="GO:0031902">
    <property type="term" value="C:late endosome membrane"/>
    <property type="evidence" value="ECO:0007669"/>
    <property type="project" value="TreeGrafter"/>
</dbReference>
<accession>A0A2G9SK91</accession>
<evidence type="ECO:0000256" key="1">
    <source>
        <dbReference type="ARBA" id="ARBA00004141"/>
    </source>
</evidence>
<evidence type="ECO:0000256" key="4">
    <source>
        <dbReference type="ARBA" id="ARBA00022840"/>
    </source>
</evidence>
<dbReference type="GO" id="GO:0005524">
    <property type="term" value="F:ATP binding"/>
    <property type="evidence" value="ECO:0007669"/>
    <property type="project" value="UniProtKB-KW"/>
</dbReference>
<dbReference type="InterPro" id="IPR008250">
    <property type="entry name" value="ATPase_P-typ_transduc_dom_A_sf"/>
</dbReference>
<dbReference type="SUPFAM" id="SSF81653">
    <property type="entry name" value="Calcium ATPase, transduction domain A"/>
    <property type="match status" value="1"/>
</dbReference>
<gene>
    <name evidence="8" type="ORF">AB205_0105490</name>
</gene>
<evidence type="ECO:0000256" key="6">
    <source>
        <dbReference type="ARBA" id="ARBA00022967"/>
    </source>
</evidence>
<dbReference type="OrthoDB" id="48943at2759"/>
<keyword evidence="9" id="KW-1185">Reference proteome</keyword>
<dbReference type="GO" id="GO:0015203">
    <property type="term" value="F:polyamine transmembrane transporter activity"/>
    <property type="evidence" value="ECO:0007669"/>
    <property type="project" value="TreeGrafter"/>
</dbReference>
<keyword evidence="7" id="KW-1133">Transmembrane helix</keyword>
<keyword evidence="7" id="KW-0472">Membrane</keyword>
<dbReference type="GO" id="GO:0019829">
    <property type="term" value="F:ATPase-coupled monoatomic cation transmembrane transporter activity"/>
    <property type="evidence" value="ECO:0007669"/>
    <property type="project" value="TreeGrafter"/>
</dbReference>
<dbReference type="InterPro" id="IPR006544">
    <property type="entry name" value="P-type_TPase_V"/>
</dbReference>
<comment type="subcellular location">
    <subcellularLocation>
        <location evidence="1">Membrane</location>
        <topology evidence="1">Multi-pass membrane protein</topology>
    </subcellularLocation>
</comment>
<dbReference type="EMBL" id="KV923148">
    <property type="protein sequence ID" value="PIO40570.1"/>
    <property type="molecule type" value="Genomic_DNA"/>
</dbReference>
<feature type="non-terminal residue" evidence="8">
    <location>
        <position position="1"/>
    </location>
</feature>
<evidence type="ECO:0000256" key="3">
    <source>
        <dbReference type="ARBA" id="ARBA00022741"/>
    </source>
</evidence>
<protein>
    <submittedName>
        <fullName evidence="8">Uncharacterized protein</fullName>
    </submittedName>
</protein>
<evidence type="ECO:0000256" key="5">
    <source>
        <dbReference type="ARBA" id="ARBA00022842"/>
    </source>
</evidence>
<keyword evidence="6" id="KW-1278">Translocase</keyword>
<keyword evidence="2" id="KW-0479">Metal-binding</keyword>
<dbReference type="GO" id="GO:0046872">
    <property type="term" value="F:metal ion binding"/>
    <property type="evidence" value="ECO:0007669"/>
    <property type="project" value="UniProtKB-KW"/>
</dbReference>
<reference evidence="9" key="1">
    <citation type="journal article" date="2017" name="Nat. Commun.">
        <title>The North American bullfrog draft genome provides insight into hormonal regulation of long noncoding RNA.</title>
        <authorList>
            <person name="Hammond S.A."/>
            <person name="Warren R.L."/>
            <person name="Vandervalk B.P."/>
            <person name="Kucuk E."/>
            <person name="Khan H."/>
            <person name="Gibb E.A."/>
            <person name="Pandoh P."/>
            <person name="Kirk H."/>
            <person name="Zhao Y."/>
            <person name="Jones M."/>
            <person name="Mungall A.J."/>
            <person name="Coope R."/>
            <person name="Pleasance S."/>
            <person name="Moore R.A."/>
            <person name="Holt R.A."/>
            <person name="Round J.M."/>
            <person name="Ohora S."/>
            <person name="Walle B.V."/>
            <person name="Veldhoen N."/>
            <person name="Helbing C.C."/>
            <person name="Birol I."/>
        </authorList>
    </citation>
    <scope>NUCLEOTIDE SEQUENCE [LARGE SCALE GENOMIC DNA]</scope>
</reference>
<dbReference type="Gene3D" id="2.70.150.10">
    <property type="entry name" value="Calcium-transporting ATPase, cytoplasmic transduction domain A"/>
    <property type="match status" value="1"/>
</dbReference>
<evidence type="ECO:0000256" key="2">
    <source>
        <dbReference type="ARBA" id="ARBA00022723"/>
    </source>
</evidence>
<evidence type="ECO:0000313" key="9">
    <source>
        <dbReference type="Proteomes" id="UP000228934"/>
    </source>
</evidence>
<organism evidence="8 9">
    <name type="scientific">Aquarana catesbeiana</name>
    <name type="common">American bullfrog</name>
    <name type="synonym">Rana catesbeiana</name>
    <dbReference type="NCBI Taxonomy" id="8400"/>
    <lineage>
        <taxon>Eukaryota</taxon>
        <taxon>Metazoa</taxon>
        <taxon>Chordata</taxon>
        <taxon>Craniata</taxon>
        <taxon>Vertebrata</taxon>
        <taxon>Euteleostomi</taxon>
        <taxon>Amphibia</taxon>
        <taxon>Batrachia</taxon>
        <taxon>Anura</taxon>
        <taxon>Neobatrachia</taxon>
        <taxon>Ranoidea</taxon>
        <taxon>Ranidae</taxon>
        <taxon>Aquarana</taxon>
    </lineage>
</organism>
<keyword evidence="4" id="KW-0067">ATP-binding</keyword>
<keyword evidence="3" id="KW-0547">Nucleotide-binding</keyword>
<keyword evidence="7" id="KW-0812">Transmembrane</keyword>
<dbReference type="PANTHER" id="PTHR45630">
    <property type="entry name" value="CATION-TRANSPORTING ATPASE-RELATED"/>
    <property type="match status" value="1"/>
</dbReference>
<dbReference type="Proteomes" id="UP000228934">
    <property type="component" value="Unassembled WGS sequence"/>
</dbReference>
<evidence type="ECO:0000256" key="7">
    <source>
        <dbReference type="SAM" id="Phobius"/>
    </source>
</evidence>
<feature type="transmembrane region" description="Helical" evidence="7">
    <location>
        <begin position="86"/>
        <end position="109"/>
    </location>
</feature>
<keyword evidence="5" id="KW-0460">Magnesium</keyword>
<sequence length="137" mass="15121">FKGESVPITKVPLPNVDNEIPWKTYIGENCRGHILYCGTEVVKTKPPADGLVKAVVLQTGFNTAKGDLVRSIMYPKPVNFKLHREVLKVLVGLIGLSIIGVIYSVAIYAHSGVSRILFCSCYQTHNPCCAREHLRAK</sequence>
<dbReference type="AlphaFoldDB" id="A0A2G9SK91"/>
<dbReference type="GO" id="GO:0140358">
    <property type="term" value="F:P-type transmembrane transporter activity"/>
    <property type="evidence" value="ECO:0007669"/>
    <property type="project" value="InterPro"/>
</dbReference>
<dbReference type="GO" id="GO:0006874">
    <property type="term" value="P:intracellular calcium ion homeostasis"/>
    <property type="evidence" value="ECO:0007669"/>
    <property type="project" value="TreeGrafter"/>
</dbReference>
<dbReference type="PANTHER" id="PTHR45630:SF18">
    <property type="entry name" value="CATION-TRANSPORTING ATPASE"/>
    <property type="match status" value="1"/>
</dbReference>
<evidence type="ECO:0000313" key="8">
    <source>
        <dbReference type="EMBL" id="PIO40570.1"/>
    </source>
</evidence>
<proteinExistence type="predicted"/>